<proteinExistence type="predicted"/>
<dbReference type="Gene3D" id="3.50.30.40">
    <property type="entry name" value="Ribonuclease E inhibitor RraA/RraA-like"/>
    <property type="match status" value="1"/>
</dbReference>
<sequence>MAKYRLKSAIVDAVQWNAAGDHPAVRNPLAHEIKHVYALRNMAGRGLLQTHGGTVVINPGDFIVNDERGVSAIPAAAFNAKYELAA</sequence>
<dbReference type="STRING" id="1108595.BKX93_01710"/>
<name>A0A1D9LC27_9NEIS</name>
<dbReference type="Proteomes" id="UP000178776">
    <property type="component" value="Chromosome"/>
</dbReference>
<dbReference type="EMBL" id="CP017707">
    <property type="protein sequence ID" value="AOZ48836.1"/>
    <property type="molecule type" value="Genomic_DNA"/>
</dbReference>
<dbReference type="GeneID" id="68839936"/>
<evidence type="ECO:0000313" key="2">
    <source>
        <dbReference type="Proteomes" id="UP000178776"/>
    </source>
</evidence>
<dbReference type="RefSeq" id="WP_070978373.1">
    <property type="nucleotide sequence ID" value="NZ_CP017707.1"/>
</dbReference>
<protein>
    <submittedName>
        <fullName evidence="1">Uncharacterized protein</fullName>
    </submittedName>
</protein>
<evidence type="ECO:0000313" key="1">
    <source>
        <dbReference type="EMBL" id="AOZ48836.1"/>
    </source>
</evidence>
<reference evidence="1 2" key="1">
    <citation type="submission" date="2016-10" db="EMBL/GenBank/DDBJ databases">
        <title>Chromobacterium muskegensis sp. nov., an insecticidal bacterium isolated from Sphagnum bogs.</title>
        <authorList>
            <person name="Sparks M.E."/>
            <person name="Blackburn M.B."/>
            <person name="Gundersen-Rindal D.E."/>
            <person name="Mitchell A."/>
            <person name="Farrar R."/>
            <person name="Kuhar D."/>
        </authorList>
    </citation>
    <scope>NUCLEOTIDE SEQUENCE [LARGE SCALE GENOMIC DNA]</scope>
    <source>
        <strain evidence="1 2">21-1</strain>
    </source>
</reference>
<gene>
    <name evidence="1" type="ORF">BKX93_01710</name>
</gene>
<dbReference type="KEGG" id="cvc:BKX93_01710"/>
<dbReference type="AlphaFoldDB" id="A0A1D9LC27"/>
<accession>A0A1D9LC27</accession>
<organism evidence="1 2">
    <name type="scientific">Chromobacterium vaccinii</name>
    <dbReference type="NCBI Taxonomy" id="1108595"/>
    <lineage>
        <taxon>Bacteria</taxon>
        <taxon>Pseudomonadati</taxon>
        <taxon>Pseudomonadota</taxon>
        <taxon>Betaproteobacteria</taxon>
        <taxon>Neisseriales</taxon>
        <taxon>Chromobacteriaceae</taxon>
        <taxon>Chromobacterium</taxon>
    </lineage>
</organism>